<evidence type="ECO:0000313" key="8">
    <source>
        <dbReference type="EMBL" id="KAA8894442.1"/>
    </source>
</evidence>
<comment type="caution">
    <text evidence="8">The sequence shown here is derived from an EMBL/GenBank/DDBJ whole genome shotgun (WGS) entry which is preliminary data.</text>
</comment>
<dbReference type="Pfam" id="PF20684">
    <property type="entry name" value="Fung_rhodopsin"/>
    <property type="match status" value="1"/>
</dbReference>
<evidence type="ECO:0000313" key="9">
    <source>
        <dbReference type="Proteomes" id="UP000326924"/>
    </source>
</evidence>
<feature type="transmembrane region" description="Helical" evidence="6">
    <location>
        <begin position="221"/>
        <end position="241"/>
    </location>
</feature>
<dbReference type="EMBL" id="VXIS01000339">
    <property type="protein sequence ID" value="KAA8894442.1"/>
    <property type="molecule type" value="Genomic_DNA"/>
</dbReference>
<dbReference type="InterPro" id="IPR049326">
    <property type="entry name" value="Rhodopsin_dom_fungi"/>
</dbReference>
<name>A0A5J5EFI5_9PEZI</name>
<proteinExistence type="inferred from homology"/>
<organism evidence="8 9">
    <name type="scientific">Sphaerosporella brunnea</name>
    <dbReference type="NCBI Taxonomy" id="1250544"/>
    <lineage>
        <taxon>Eukaryota</taxon>
        <taxon>Fungi</taxon>
        <taxon>Dikarya</taxon>
        <taxon>Ascomycota</taxon>
        <taxon>Pezizomycotina</taxon>
        <taxon>Pezizomycetes</taxon>
        <taxon>Pezizales</taxon>
        <taxon>Pyronemataceae</taxon>
        <taxon>Sphaerosporella</taxon>
    </lineage>
</organism>
<protein>
    <recommendedName>
        <fullName evidence="7">Rhodopsin domain-containing protein</fullName>
    </recommendedName>
</protein>
<feature type="transmembrane region" description="Helical" evidence="6">
    <location>
        <begin position="28"/>
        <end position="49"/>
    </location>
</feature>
<dbReference type="GO" id="GO:0016020">
    <property type="term" value="C:membrane"/>
    <property type="evidence" value="ECO:0007669"/>
    <property type="project" value="UniProtKB-SubCell"/>
</dbReference>
<comment type="subcellular location">
    <subcellularLocation>
        <location evidence="1">Membrane</location>
        <topology evidence="1">Multi-pass membrane protein</topology>
    </subcellularLocation>
</comment>
<keyword evidence="9" id="KW-1185">Reference proteome</keyword>
<evidence type="ECO:0000256" key="6">
    <source>
        <dbReference type="SAM" id="Phobius"/>
    </source>
</evidence>
<reference evidence="8 9" key="1">
    <citation type="submission" date="2019-09" db="EMBL/GenBank/DDBJ databases">
        <title>Draft genome of the ectomycorrhizal ascomycete Sphaerosporella brunnea.</title>
        <authorList>
            <consortium name="DOE Joint Genome Institute"/>
            <person name="Benucci G.M."/>
            <person name="Marozzi G."/>
            <person name="Antonielli L."/>
            <person name="Sanchez S."/>
            <person name="Marco P."/>
            <person name="Wang X."/>
            <person name="Falini L.B."/>
            <person name="Barry K."/>
            <person name="Haridas S."/>
            <person name="Lipzen A."/>
            <person name="Labutti K."/>
            <person name="Grigoriev I.V."/>
            <person name="Murat C."/>
            <person name="Martin F."/>
            <person name="Albertini E."/>
            <person name="Donnini D."/>
            <person name="Bonito G."/>
        </authorList>
    </citation>
    <scope>NUCLEOTIDE SEQUENCE [LARGE SCALE GENOMIC DNA]</scope>
    <source>
        <strain evidence="8 9">Sb_GMNB300</strain>
    </source>
</reference>
<gene>
    <name evidence="8" type="ORF">FN846DRAFT_912909</name>
</gene>
<evidence type="ECO:0000256" key="3">
    <source>
        <dbReference type="ARBA" id="ARBA00022989"/>
    </source>
</evidence>
<evidence type="ECO:0000256" key="4">
    <source>
        <dbReference type="ARBA" id="ARBA00023136"/>
    </source>
</evidence>
<feature type="domain" description="Rhodopsin" evidence="7">
    <location>
        <begin position="45"/>
        <end position="284"/>
    </location>
</feature>
<feature type="transmembrane region" description="Helical" evidence="6">
    <location>
        <begin position="261"/>
        <end position="285"/>
    </location>
</feature>
<dbReference type="Proteomes" id="UP000326924">
    <property type="component" value="Unassembled WGS sequence"/>
</dbReference>
<evidence type="ECO:0000259" key="7">
    <source>
        <dbReference type="Pfam" id="PF20684"/>
    </source>
</evidence>
<dbReference type="AlphaFoldDB" id="A0A5J5EFI5"/>
<dbReference type="InterPro" id="IPR052337">
    <property type="entry name" value="SAT4-like"/>
</dbReference>
<feature type="transmembrane region" description="Helical" evidence="6">
    <location>
        <begin position="103"/>
        <end position="132"/>
    </location>
</feature>
<keyword evidence="3 6" id="KW-1133">Transmembrane helix</keyword>
<dbReference type="PANTHER" id="PTHR33048">
    <property type="entry name" value="PTH11-LIKE INTEGRAL MEMBRANE PROTEIN (AFU_ORTHOLOGUE AFUA_5G11245)"/>
    <property type="match status" value="1"/>
</dbReference>
<keyword evidence="4 6" id="KW-0472">Membrane</keyword>
<comment type="similarity">
    <text evidence="5">Belongs to the SAT4 family.</text>
</comment>
<sequence>MAQEILPDVPSTWPPPNYVNPERKGNGLMVQLCILMVLTLSILAMRIYSRVFLRRIFGIDDWLILPAIVLFQAVCILTILGWLRYGYGTHAWDLRDSTRERALLFSWLSEMIVTLCLMFTKLSICTFYLRLLGGTNSRWTSRTIYALMTLIVIWGIGFTVAIILQCYPAQAVFRVDSARKCVNRYGGVIAHAAIDIGTDFLIYALPIPKMLKLQVPLRQKLLLVGLFALGAFVCTASILRLPATVRSMTTYDVMWYVWKSYLWTTLECGLGIIVACIPSITPLLLRFTSGFAPAASHNTPPKPPASSKFRNALGKALPNLNAAHSYPLANISTTVTGVGNEEWWNESDENMIRRADPEEDGAIMKTTVIEQTVSGEMGKARR</sequence>
<dbReference type="PANTHER" id="PTHR33048:SF47">
    <property type="entry name" value="INTEGRAL MEMBRANE PROTEIN-RELATED"/>
    <property type="match status" value="1"/>
</dbReference>
<feature type="transmembrane region" description="Helical" evidence="6">
    <location>
        <begin position="144"/>
        <end position="165"/>
    </location>
</feature>
<evidence type="ECO:0000256" key="1">
    <source>
        <dbReference type="ARBA" id="ARBA00004141"/>
    </source>
</evidence>
<evidence type="ECO:0000256" key="5">
    <source>
        <dbReference type="ARBA" id="ARBA00038359"/>
    </source>
</evidence>
<dbReference type="OrthoDB" id="5329176at2759"/>
<keyword evidence="2 6" id="KW-0812">Transmembrane</keyword>
<feature type="transmembrane region" description="Helical" evidence="6">
    <location>
        <begin position="185"/>
        <end position="205"/>
    </location>
</feature>
<dbReference type="InParanoid" id="A0A5J5EFI5"/>
<evidence type="ECO:0000256" key="2">
    <source>
        <dbReference type="ARBA" id="ARBA00022692"/>
    </source>
</evidence>
<accession>A0A5J5EFI5</accession>
<feature type="transmembrane region" description="Helical" evidence="6">
    <location>
        <begin position="61"/>
        <end position="83"/>
    </location>
</feature>